<protein>
    <submittedName>
        <fullName evidence="5">Transportin MOS14-like</fullName>
    </submittedName>
</protein>
<dbReference type="GO" id="GO:0005737">
    <property type="term" value="C:cytoplasm"/>
    <property type="evidence" value="ECO:0007669"/>
    <property type="project" value="TreeGrafter"/>
</dbReference>
<dbReference type="InterPro" id="IPR057941">
    <property type="entry name" value="TPR_TNPO3_IPO13_2nd"/>
</dbReference>
<gene>
    <name evidence="5" type="primary">LOC103502233</name>
</gene>
<dbReference type="OrthoDB" id="1698416at2759"/>
<dbReference type="eggNOG" id="KOG2081">
    <property type="taxonomic scope" value="Eukaryota"/>
</dbReference>
<dbReference type="InterPro" id="IPR051345">
    <property type="entry name" value="Importin_beta-like_NTR"/>
</dbReference>
<dbReference type="PANTHER" id="PTHR12363">
    <property type="entry name" value="TRANSPORTIN 3 AND IMPORTIN 13"/>
    <property type="match status" value="1"/>
</dbReference>
<comment type="subcellular location">
    <subcellularLocation>
        <location evidence="1">Nucleus</location>
    </subcellularLocation>
</comment>
<dbReference type="InParanoid" id="A0A1S4E5C1"/>
<evidence type="ECO:0000313" key="5">
    <source>
        <dbReference type="RefSeq" id="XP_016903170.1"/>
    </source>
</evidence>
<dbReference type="Pfam" id="PF24138">
    <property type="entry name" value="TPR_TNPO3_IPO13_2nd"/>
    <property type="match status" value="1"/>
</dbReference>
<keyword evidence="3" id="KW-0539">Nucleus</keyword>
<organism evidence="4 5">
    <name type="scientific">Cucumis melo</name>
    <name type="common">Muskmelon</name>
    <dbReference type="NCBI Taxonomy" id="3656"/>
    <lineage>
        <taxon>Eukaryota</taxon>
        <taxon>Viridiplantae</taxon>
        <taxon>Streptophyta</taxon>
        <taxon>Embryophyta</taxon>
        <taxon>Tracheophyta</taxon>
        <taxon>Spermatophyta</taxon>
        <taxon>Magnoliopsida</taxon>
        <taxon>eudicotyledons</taxon>
        <taxon>Gunneridae</taxon>
        <taxon>Pentapetalae</taxon>
        <taxon>rosids</taxon>
        <taxon>fabids</taxon>
        <taxon>Cucurbitales</taxon>
        <taxon>Cucurbitaceae</taxon>
        <taxon>Benincaseae</taxon>
        <taxon>Cucumis</taxon>
    </lineage>
</organism>
<dbReference type="GeneID" id="103502233"/>
<sequence length="111" mass="12564">MIQDEEDVKAIAQLFADMGDSYVELIATGSDESMLIVHALLEVTSDPEYDIASITFNFWHSLQLNLTKRTIKIVKKLGKTYKNRQQFYLFEQTGGSIPNISIGVPSMSRVY</sequence>
<dbReference type="KEGG" id="cmo:103502233"/>
<keyword evidence="2" id="KW-0813">Transport</keyword>
<evidence type="ECO:0000256" key="2">
    <source>
        <dbReference type="ARBA" id="ARBA00022448"/>
    </source>
</evidence>
<accession>A0A1S4E5C1</accession>
<dbReference type="Gene3D" id="1.25.10.10">
    <property type="entry name" value="Leucine-rich Repeat Variant"/>
    <property type="match status" value="1"/>
</dbReference>
<dbReference type="InterPro" id="IPR011989">
    <property type="entry name" value="ARM-like"/>
</dbReference>
<proteinExistence type="predicted"/>
<dbReference type="SMR" id="A0A1S4E5C1"/>
<dbReference type="AlphaFoldDB" id="A0A1S4E5C1"/>
<keyword evidence="4" id="KW-1185">Reference proteome</keyword>
<dbReference type="PANTHER" id="PTHR12363:SF33">
    <property type="entry name" value="IMPORTIN-13"/>
    <property type="match status" value="1"/>
</dbReference>
<dbReference type="Proteomes" id="UP001652600">
    <property type="component" value="Chromosome 12"/>
</dbReference>
<evidence type="ECO:0000313" key="4">
    <source>
        <dbReference type="Proteomes" id="UP001652600"/>
    </source>
</evidence>
<reference evidence="5" key="1">
    <citation type="submission" date="2025-08" db="UniProtKB">
        <authorList>
            <consortium name="RefSeq"/>
        </authorList>
    </citation>
    <scope>IDENTIFICATION</scope>
    <source>
        <tissue evidence="5">Stem</tissue>
    </source>
</reference>
<dbReference type="GO" id="GO:0005634">
    <property type="term" value="C:nucleus"/>
    <property type="evidence" value="ECO:0007669"/>
    <property type="project" value="UniProtKB-SubCell"/>
</dbReference>
<name>A0A1S4E5C1_CUCME</name>
<dbReference type="GO" id="GO:0006606">
    <property type="term" value="P:protein import into nucleus"/>
    <property type="evidence" value="ECO:0007669"/>
    <property type="project" value="TreeGrafter"/>
</dbReference>
<dbReference type="RefSeq" id="XP_016903170.1">
    <property type="nucleotide sequence ID" value="XM_017047681.2"/>
</dbReference>
<evidence type="ECO:0000256" key="1">
    <source>
        <dbReference type="ARBA" id="ARBA00004123"/>
    </source>
</evidence>
<evidence type="ECO:0000256" key="3">
    <source>
        <dbReference type="ARBA" id="ARBA00023242"/>
    </source>
</evidence>